<feature type="transmembrane region" description="Helical" evidence="6">
    <location>
        <begin position="147"/>
        <end position="172"/>
    </location>
</feature>
<dbReference type="PANTHER" id="PTHR12703:SF3">
    <property type="entry name" value="ABR032WP"/>
    <property type="match status" value="1"/>
</dbReference>
<keyword evidence="4 6" id="KW-1133">Transmembrane helix</keyword>
<evidence type="ECO:0000256" key="4">
    <source>
        <dbReference type="ARBA" id="ARBA00022989"/>
    </source>
</evidence>
<dbReference type="GO" id="GO:0016020">
    <property type="term" value="C:membrane"/>
    <property type="evidence" value="ECO:0007669"/>
    <property type="project" value="UniProtKB-SubCell"/>
</dbReference>
<sequence>MSLHMMDSLAPSLTATNSSSQFKVETIPPQDEDEDITISLSIFQRTFAATDAYIRSQCHLQTFWSISHFITIIGSLLYVFALFRDNTRLQHSSYKLTTWGTVTTYLIVLYRSNFEEQIVVNEEKEEVILEPKVMCISELMKNENAQLLGYICLWIFTEATLIKLVPFFIYSLVNLSSYFTLDLIPNSGFSNALLPLLNYFELPLLSLASHFDLLAMSYLTKEAYSSGSAYPLVIYLCIWALRYENSEISRSSIKGIVTTIDQLFFMNFIPMRLQAEYALWRTYCTFMIPLDTPKYLESDVSEDLNASDM</sequence>
<dbReference type="GO" id="GO:0061024">
    <property type="term" value="P:membrane organization"/>
    <property type="evidence" value="ECO:0007669"/>
    <property type="project" value="TreeGrafter"/>
</dbReference>
<organism evidence="7">
    <name type="scientific">Cyberlindnera fabianii</name>
    <name type="common">Yeast</name>
    <name type="synonym">Hansenula fabianii</name>
    <dbReference type="NCBI Taxonomy" id="36022"/>
    <lineage>
        <taxon>Eukaryota</taxon>
        <taxon>Fungi</taxon>
        <taxon>Dikarya</taxon>
        <taxon>Ascomycota</taxon>
        <taxon>Saccharomycotina</taxon>
        <taxon>Saccharomycetes</taxon>
        <taxon>Phaffomycetales</taxon>
        <taxon>Phaffomycetaceae</taxon>
        <taxon>Cyberlindnera</taxon>
    </lineage>
</organism>
<comment type="similarity">
    <text evidence="2">Belongs to the PER33/POM33 family.</text>
</comment>
<dbReference type="EMBL" id="LK052911">
    <property type="protein sequence ID" value="CDR46835.1"/>
    <property type="molecule type" value="Genomic_DNA"/>
</dbReference>
<evidence type="ECO:0000313" key="7">
    <source>
        <dbReference type="EMBL" id="CDR46835.1"/>
    </source>
</evidence>
<evidence type="ECO:0000256" key="2">
    <source>
        <dbReference type="ARBA" id="ARBA00007322"/>
    </source>
</evidence>
<dbReference type="InterPro" id="IPR005344">
    <property type="entry name" value="TMEM33/Pom33"/>
</dbReference>
<evidence type="ECO:0000256" key="3">
    <source>
        <dbReference type="ARBA" id="ARBA00022692"/>
    </source>
</evidence>
<dbReference type="Pfam" id="PF03661">
    <property type="entry name" value="TMEM33_Pom33"/>
    <property type="match status" value="1"/>
</dbReference>
<dbReference type="GO" id="GO:0071786">
    <property type="term" value="P:endoplasmic reticulum tubular network organization"/>
    <property type="evidence" value="ECO:0007669"/>
    <property type="project" value="TreeGrafter"/>
</dbReference>
<dbReference type="InterPro" id="IPR051645">
    <property type="entry name" value="PER33/POM33_regulator"/>
</dbReference>
<keyword evidence="5 6" id="KW-0472">Membrane</keyword>
<name>A0A061BG17_CYBFA</name>
<dbReference type="VEuPathDB" id="FungiDB:BON22_4364"/>
<protein>
    <submittedName>
        <fullName evidence="7">CYFA0S26e00606g1_1</fullName>
    </submittedName>
</protein>
<evidence type="ECO:0000256" key="1">
    <source>
        <dbReference type="ARBA" id="ARBA00004141"/>
    </source>
</evidence>
<dbReference type="OrthoDB" id="5581259at2759"/>
<reference evidence="7" key="1">
    <citation type="journal article" date="2014" name="Genome Announc.">
        <title>Genome sequence of the yeast Cyberlindnera fabianii (Hansenula fabianii).</title>
        <authorList>
            <person name="Freel K.C."/>
            <person name="Sarilar V."/>
            <person name="Neuveglise C."/>
            <person name="Devillers H."/>
            <person name="Friedrich A."/>
            <person name="Schacherer J."/>
        </authorList>
    </citation>
    <scope>NUCLEOTIDE SEQUENCE</scope>
    <source>
        <strain evidence="7">YJS4271</strain>
    </source>
</reference>
<dbReference type="AlphaFoldDB" id="A0A061BG17"/>
<dbReference type="GO" id="GO:0005783">
    <property type="term" value="C:endoplasmic reticulum"/>
    <property type="evidence" value="ECO:0007669"/>
    <property type="project" value="TreeGrafter"/>
</dbReference>
<dbReference type="PANTHER" id="PTHR12703">
    <property type="entry name" value="TRANSMEMBRANE PROTEIN 33"/>
    <property type="match status" value="1"/>
</dbReference>
<evidence type="ECO:0000256" key="6">
    <source>
        <dbReference type="SAM" id="Phobius"/>
    </source>
</evidence>
<evidence type="ECO:0000256" key="5">
    <source>
        <dbReference type="ARBA" id="ARBA00023136"/>
    </source>
</evidence>
<keyword evidence="3 6" id="KW-0812">Transmembrane</keyword>
<proteinExistence type="inferred from homology"/>
<comment type="subcellular location">
    <subcellularLocation>
        <location evidence="1">Membrane</location>
        <topology evidence="1">Multi-pass membrane protein</topology>
    </subcellularLocation>
</comment>
<dbReference type="PhylomeDB" id="A0A061BG17"/>
<accession>A0A061BG17</accession>
<gene>
    <name evidence="7" type="ORF">CYFA0S_26e00606g</name>
</gene>
<feature type="transmembrane region" description="Helical" evidence="6">
    <location>
        <begin position="63"/>
        <end position="83"/>
    </location>
</feature>